<evidence type="ECO:0000313" key="3">
    <source>
        <dbReference type="EMBL" id="QEG41794.1"/>
    </source>
</evidence>
<feature type="domain" description="Putative glutamine amidotransferase" evidence="2">
    <location>
        <begin position="402"/>
        <end position="564"/>
    </location>
</feature>
<evidence type="ECO:0000313" key="4">
    <source>
        <dbReference type="Proteomes" id="UP000325286"/>
    </source>
</evidence>
<dbReference type="Gene3D" id="3.40.50.880">
    <property type="match status" value="1"/>
</dbReference>
<protein>
    <recommendedName>
        <fullName evidence="2">Putative glutamine amidotransferase domain-containing protein</fullName>
    </recommendedName>
</protein>
<keyword evidence="1" id="KW-1133">Transmembrane helix</keyword>
<dbReference type="RefSeq" id="WP_068130175.1">
    <property type="nucleotide sequence ID" value="NZ_CP042914.1"/>
</dbReference>
<dbReference type="InterPro" id="IPR010768">
    <property type="entry name" value="GATase1-like"/>
</dbReference>
<dbReference type="Gene3D" id="3.40.50.410">
    <property type="entry name" value="von Willebrand factor, type A domain"/>
    <property type="match status" value="1"/>
</dbReference>
<proteinExistence type="predicted"/>
<dbReference type="PANTHER" id="PTHR37947">
    <property type="entry name" value="BLL2462 PROTEIN"/>
    <property type="match status" value="1"/>
</dbReference>
<reference evidence="3 4" key="1">
    <citation type="submission" date="2019-08" db="EMBL/GenBank/DDBJ databases">
        <title>Deep-cultivation of Planctomycetes and their phenomic and genomic characterization uncovers novel biology.</title>
        <authorList>
            <person name="Wiegand S."/>
            <person name="Jogler M."/>
            <person name="Boedeker C."/>
            <person name="Pinto D."/>
            <person name="Vollmers J."/>
            <person name="Rivas-Marin E."/>
            <person name="Kohn T."/>
            <person name="Peeters S.H."/>
            <person name="Heuer A."/>
            <person name="Rast P."/>
            <person name="Oberbeckmann S."/>
            <person name="Bunk B."/>
            <person name="Jeske O."/>
            <person name="Meyerdierks A."/>
            <person name="Storesund J.E."/>
            <person name="Kallscheuer N."/>
            <person name="Luecker S."/>
            <person name="Lage O.M."/>
            <person name="Pohl T."/>
            <person name="Merkel B.J."/>
            <person name="Hornburger P."/>
            <person name="Mueller R.-W."/>
            <person name="Bruemmer F."/>
            <person name="Labrenz M."/>
            <person name="Spormann A.M."/>
            <person name="Op den Camp H."/>
            <person name="Overmann J."/>
            <person name="Amann R."/>
            <person name="Jetten M.S.M."/>
            <person name="Mascher T."/>
            <person name="Medema M.H."/>
            <person name="Devos D.P."/>
            <person name="Kaster A.-K."/>
            <person name="Ovreas L."/>
            <person name="Rohde M."/>
            <person name="Galperin M.Y."/>
            <person name="Jogler C."/>
        </authorList>
    </citation>
    <scope>NUCLEOTIDE SEQUENCE [LARGE SCALE GENOMIC DNA]</scope>
    <source>
        <strain evidence="3 4">UC8</strain>
    </source>
</reference>
<feature type="transmembrane region" description="Helical" evidence="1">
    <location>
        <begin position="738"/>
        <end position="757"/>
    </location>
</feature>
<evidence type="ECO:0000259" key="2">
    <source>
        <dbReference type="Pfam" id="PF07090"/>
    </source>
</evidence>
<dbReference type="OrthoDB" id="9781333at2"/>
<sequence>MQLSWDPIYTSPWLVAVLAGVMFALLMLVRPEHDSLSPKRRRTLLCLRGIAGLVLVLAMLRPSLIKTDDQPAPATLAVLLDGTRSMTLPAGDGRDRWTVQRNVWDALAPALQQQDQMLEVQILSYDEAVRPQEFAAVGSWLEQPPEGAETDIAGALRGALARAAGRPLAGVVLAGDGTQTAKIEGAGAQQVARTLASLEVPLWSVPIGPRGGDDTQRDVEVDGVPDHFLVFSGNTFSLSATVRTQSLVGAEVPVRIRLVEQLSGAETGPAEEVAIRSVVPRSQSDSQAVEFSLTAPPPGRYRMEVVADEQAGEALTINNQQVSFLDVREGGGRIVFLEGEPREEQLRLRLALRRFPDLELLYRWIRRDGQAGWPVDLETVLAKNQFDIYIIGDLHSDALGDAQLQQLKQRVADGAGLLMLGGLNTFDAGGYADTPLADALPIRMDRSLARPASPDGVDAAQLPGPLKIRVARSHPVVRLNGNQEPQQTFDALAPLTGANRLADVRAIPGVQVLLESEDEDPLLVIGEYGKGRVVAFAGDSTWQWWRQGDSALHRRFWRQIMLWLLAREALSDDAISVELDVRRFASSDTPSFRIRGRTSDEAAAALALGAELIAADGTRTALPVSPRPTAAGESIVGGKLPVLPPGLYRLRGFQTEPAGGGSLEPDEIAFQVIESDRELLRPLADPAFLEQLSALTATAGGRAFAADQVDQLIDAIRTSRQQAVSPITEKKRLGDDPASGWLLFLVFSGLLIGEWVLRRRWGLV</sequence>
<dbReference type="KEGG" id="rul:UC8_38200"/>
<dbReference type="SUPFAM" id="SSF53300">
    <property type="entry name" value="vWA-like"/>
    <property type="match status" value="1"/>
</dbReference>
<dbReference type="SUPFAM" id="SSF52317">
    <property type="entry name" value="Class I glutamine amidotransferase-like"/>
    <property type="match status" value="1"/>
</dbReference>
<keyword evidence="4" id="KW-1185">Reference proteome</keyword>
<dbReference type="InterPro" id="IPR029062">
    <property type="entry name" value="Class_I_gatase-like"/>
</dbReference>
<evidence type="ECO:0000256" key="1">
    <source>
        <dbReference type="SAM" id="Phobius"/>
    </source>
</evidence>
<gene>
    <name evidence="3" type="ORF">UC8_38200</name>
</gene>
<dbReference type="InterPro" id="IPR036465">
    <property type="entry name" value="vWFA_dom_sf"/>
</dbReference>
<feature type="transmembrane region" description="Helical" evidence="1">
    <location>
        <begin position="42"/>
        <end position="60"/>
    </location>
</feature>
<keyword evidence="1" id="KW-0472">Membrane</keyword>
<keyword evidence="1" id="KW-0812">Transmembrane</keyword>
<accession>A0A5B9QS27</accession>
<dbReference type="PANTHER" id="PTHR37947:SF1">
    <property type="entry name" value="BLL2462 PROTEIN"/>
    <property type="match status" value="1"/>
</dbReference>
<name>A0A5B9QS27_9BACT</name>
<feature type="transmembrane region" description="Helical" evidence="1">
    <location>
        <begin position="12"/>
        <end position="30"/>
    </location>
</feature>
<dbReference type="EMBL" id="CP042914">
    <property type="protein sequence ID" value="QEG41794.1"/>
    <property type="molecule type" value="Genomic_DNA"/>
</dbReference>
<dbReference type="Pfam" id="PF07090">
    <property type="entry name" value="GATase1_like"/>
    <property type="match status" value="1"/>
</dbReference>
<organism evidence="3 4">
    <name type="scientific">Roseimaritima ulvae</name>
    <dbReference type="NCBI Taxonomy" id="980254"/>
    <lineage>
        <taxon>Bacteria</taxon>
        <taxon>Pseudomonadati</taxon>
        <taxon>Planctomycetota</taxon>
        <taxon>Planctomycetia</taxon>
        <taxon>Pirellulales</taxon>
        <taxon>Pirellulaceae</taxon>
        <taxon>Roseimaritima</taxon>
    </lineage>
</organism>
<dbReference type="Proteomes" id="UP000325286">
    <property type="component" value="Chromosome"/>
</dbReference>
<dbReference type="AlphaFoldDB" id="A0A5B9QS27"/>